<proteinExistence type="predicted"/>
<gene>
    <name evidence="1" type="ORF">T310_6031</name>
</gene>
<comment type="caution">
    <text evidence="1">The sequence shown here is derived from an EMBL/GenBank/DDBJ whole genome shotgun (WGS) entry which is preliminary data.</text>
</comment>
<accession>A0A0F4YNX0</accession>
<reference evidence="1 2" key="1">
    <citation type="submission" date="2015-04" db="EMBL/GenBank/DDBJ databases">
        <authorList>
            <person name="Heijne W.H."/>
            <person name="Fedorova N.D."/>
            <person name="Nierman W.C."/>
            <person name="Vollebregt A.W."/>
            <person name="Zhao Z."/>
            <person name="Wu L."/>
            <person name="Kumar M."/>
            <person name="Stam H."/>
            <person name="van den Berg M.A."/>
            <person name="Pel H.J."/>
        </authorList>
    </citation>
    <scope>NUCLEOTIDE SEQUENCE [LARGE SCALE GENOMIC DNA]</scope>
    <source>
        <strain evidence="1 2">CBS 393.64</strain>
    </source>
</reference>
<protein>
    <submittedName>
        <fullName evidence="1">Uncharacterized protein</fullName>
    </submittedName>
</protein>
<dbReference type="AlphaFoldDB" id="A0A0F4YNX0"/>
<organism evidence="1 2">
    <name type="scientific">Rasamsonia emersonii (strain ATCC 16479 / CBS 393.64 / IMI 116815)</name>
    <dbReference type="NCBI Taxonomy" id="1408163"/>
    <lineage>
        <taxon>Eukaryota</taxon>
        <taxon>Fungi</taxon>
        <taxon>Dikarya</taxon>
        <taxon>Ascomycota</taxon>
        <taxon>Pezizomycotina</taxon>
        <taxon>Eurotiomycetes</taxon>
        <taxon>Eurotiomycetidae</taxon>
        <taxon>Eurotiales</taxon>
        <taxon>Trichocomaceae</taxon>
        <taxon>Rasamsonia</taxon>
    </lineage>
</organism>
<dbReference type="GeneID" id="25318351"/>
<dbReference type="EMBL" id="LASV01000301">
    <property type="protein sequence ID" value="KKA19962.1"/>
    <property type="molecule type" value="Genomic_DNA"/>
</dbReference>
<evidence type="ECO:0000313" key="2">
    <source>
        <dbReference type="Proteomes" id="UP000053958"/>
    </source>
</evidence>
<feature type="non-terminal residue" evidence="1">
    <location>
        <position position="1"/>
    </location>
</feature>
<dbReference type="Proteomes" id="UP000053958">
    <property type="component" value="Unassembled WGS sequence"/>
</dbReference>
<keyword evidence="2" id="KW-1185">Reference proteome</keyword>
<dbReference type="RefSeq" id="XP_013326574.1">
    <property type="nucleotide sequence ID" value="XM_013471120.1"/>
</dbReference>
<sequence length="111" mass="12217">VAACSCAFRPFPTVETASGAIRFAERSGSPYLCLDELSSLLSSCRCGNPNIYRGFEEGTFLSRALFPEPVHFQTLTSVSCLLGWIHGATGTSIHHRNLSTIKALSWRCYRD</sequence>
<name>A0A0F4YNX0_RASE3</name>
<evidence type="ECO:0000313" key="1">
    <source>
        <dbReference type="EMBL" id="KKA19962.1"/>
    </source>
</evidence>